<keyword evidence="4" id="KW-1185">Reference proteome</keyword>
<evidence type="ECO:0000256" key="1">
    <source>
        <dbReference type="SAM" id="MobiDB-lite"/>
    </source>
</evidence>
<feature type="region of interest" description="Disordered" evidence="1">
    <location>
        <begin position="98"/>
        <end position="163"/>
    </location>
</feature>
<evidence type="ECO:0000313" key="3">
    <source>
        <dbReference type="EMBL" id="CAH1260019.1"/>
    </source>
</evidence>
<feature type="region of interest" description="Disordered" evidence="1">
    <location>
        <begin position="239"/>
        <end position="336"/>
    </location>
</feature>
<organism evidence="3 4">
    <name type="scientific">Diabrotica balteata</name>
    <name type="common">Banded cucumber beetle</name>
    <dbReference type="NCBI Taxonomy" id="107213"/>
    <lineage>
        <taxon>Eukaryota</taxon>
        <taxon>Metazoa</taxon>
        <taxon>Ecdysozoa</taxon>
        <taxon>Arthropoda</taxon>
        <taxon>Hexapoda</taxon>
        <taxon>Insecta</taxon>
        <taxon>Pterygota</taxon>
        <taxon>Neoptera</taxon>
        <taxon>Endopterygota</taxon>
        <taxon>Coleoptera</taxon>
        <taxon>Polyphaga</taxon>
        <taxon>Cucujiformia</taxon>
        <taxon>Chrysomeloidea</taxon>
        <taxon>Chrysomelidae</taxon>
        <taxon>Galerucinae</taxon>
        <taxon>Diabroticina</taxon>
        <taxon>Diabroticites</taxon>
        <taxon>Diabrotica</taxon>
    </lineage>
</organism>
<feature type="domain" description="DUF3752" evidence="2">
    <location>
        <begin position="240"/>
        <end position="364"/>
    </location>
</feature>
<dbReference type="EMBL" id="OU898277">
    <property type="protein sequence ID" value="CAH1260019.1"/>
    <property type="molecule type" value="Genomic_DNA"/>
</dbReference>
<feature type="compositionally biased region" description="Basic and acidic residues" evidence="1">
    <location>
        <begin position="274"/>
        <end position="336"/>
    </location>
</feature>
<feature type="compositionally biased region" description="Basic and acidic residues" evidence="1">
    <location>
        <begin position="246"/>
        <end position="255"/>
    </location>
</feature>
<feature type="compositionally biased region" description="Low complexity" evidence="1">
    <location>
        <begin position="1"/>
        <end position="16"/>
    </location>
</feature>
<reference evidence="3" key="1">
    <citation type="submission" date="2022-01" db="EMBL/GenBank/DDBJ databases">
        <authorList>
            <person name="King R."/>
        </authorList>
    </citation>
    <scope>NUCLEOTIDE SEQUENCE</scope>
</reference>
<feature type="region of interest" description="Disordered" evidence="1">
    <location>
        <begin position="1"/>
        <end position="32"/>
    </location>
</feature>
<proteinExistence type="predicted"/>
<dbReference type="Pfam" id="PF12572">
    <property type="entry name" value="DUF3752"/>
    <property type="match status" value="1"/>
</dbReference>
<dbReference type="AlphaFoldDB" id="A0A9P0DTQ7"/>
<dbReference type="InterPro" id="IPR046331">
    <property type="entry name" value="GPAM1-like"/>
</dbReference>
<gene>
    <name evidence="3" type="ORF">DIABBA_LOCUS3206</name>
</gene>
<dbReference type="OrthoDB" id="341477at2759"/>
<accession>A0A9P0DTQ7</accession>
<evidence type="ECO:0000313" key="4">
    <source>
        <dbReference type="Proteomes" id="UP001153709"/>
    </source>
</evidence>
<dbReference type="PANTHER" id="PTHR46370:SF1">
    <property type="entry name" value="GPALPP MOTIFS-CONTAINING PROTEIN 1"/>
    <property type="match status" value="1"/>
</dbReference>
<sequence>MTDMDNTSDSDSVNSDEGIRYKTNSVRSKQDVKYNSIIEDNQSFGPSLPLHLHKNISIGPTLPTNPQEKVAEVVGPMLPPHLQKTKELEIDESKVIGPALPPHLTKSQESVNLPKTLGPSLPPHLQKPLQNDTTSIGPALPPHLQSKNLPKDTPESKCFGPSLPDHLRQQLAEVAESQSDEEDVYGPVPVGFSGSKAHIELEERALQMKIDMLNPKGEKEPTREEWMLELPAAKAAHFGLGPRQFRAKEAPDMSDRSSWTETPEDRSKKKAKKETKEVDLQKEAEIKEMKRRDKEQEAIVKKSKRSKESLVDMHMKKMKKDKDDSGPAERRPFSREVDLQVNRFDEAQKKAVLKKAQLLDTRFSAGQSKFL</sequence>
<name>A0A9P0DTQ7_DIABA</name>
<dbReference type="Proteomes" id="UP001153709">
    <property type="component" value="Chromosome 2"/>
</dbReference>
<dbReference type="PANTHER" id="PTHR46370">
    <property type="entry name" value="GPALPP MOTIFS-CONTAINING PROTEIN 1"/>
    <property type="match status" value="1"/>
</dbReference>
<dbReference type="InterPro" id="IPR022226">
    <property type="entry name" value="DUF3752"/>
</dbReference>
<evidence type="ECO:0000259" key="2">
    <source>
        <dbReference type="Pfam" id="PF12572"/>
    </source>
</evidence>
<protein>
    <recommendedName>
        <fullName evidence="2">DUF3752 domain-containing protein</fullName>
    </recommendedName>
</protein>